<proteinExistence type="predicted"/>
<dbReference type="Proteomes" id="UP001162992">
    <property type="component" value="Chromosome 15"/>
</dbReference>
<evidence type="ECO:0000313" key="1">
    <source>
        <dbReference type="EMBL" id="KAJ7528503.1"/>
    </source>
</evidence>
<dbReference type="EMBL" id="CM055106">
    <property type="protein sequence ID" value="KAJ7528503.1"/>
    <property type="molecule type" value="Genomic_DNA"/>
</dbReference>
<organism evidence="1 2">
    <name type="scientific">Diphasiastrum complanatum</name>
    <name type="common">Issler's clubmoss</name>
    <name type="synonym">Lycopodium complanatum</name>
    <dbReference type="NCBI Taxonomy" id="34168"/>
    <lineage>
        <taxon>Eukaryota</taxon>
        <taxon>Viridiplantae</taxon>
        <taxon>Streptophyta</taxon>
        <taxon>Embryophyta</taxon>
        <taxon>Tracheophyta</taxon>
        <taxon>Lycopodiopsida</taxon>
        <taxon>Lycopodiales</taxon>
        <taxon>Lycopodiaceae</taxon>
        <taxon>Lycopodioideae</taxon>
        <taxon>Diphasiastrum</taxon>
    </lineage>
</organism>
<name>A0ACC2BFI0_DIPCM</name>
<sequence>MESVSSQSNIEAWEYNPSDEDQRLPHKYPSNRPVALRHIHELGVLTWKLDVNNWENNSVLNKIKEDRGYNYSEVATVAREVMEDFESKVQDYFQEHMHSQEEIRLILDGAGFWDIRDYDDSWIRFRVERGDLVVLPPGMCHRFTLDVNDYIKALLLYTELPSRTQHERDEDSAARKLYVEKVLNPLAIHNKITAS</sequence>
<accession>A0ACC2BFI0</accession>
<reference evidence="2" key="1">
    <citation type="journal article" date="2024" name="Proc. Natl. Acad. Sci. U.S.A.">
        <title>Extraordinary preservation of gene collinearity over three hundred million years revealed in homosporous lycophytes.</title>
        <authorList>
            <person name="Li C."/>
            <person name="Wickell D."/>
            <person name="Kuo L.Y."/>
            <person name="Chen X."/>
            <person name="Nie B."/>
            <person name="Liao X."/>
            <person name="Peng D."/>
            <person name="Ji J."/>
            <person name="Jenkins J."/>
            <person name="Williams M."/>
            <person name="Shu S."/>
            <person name="Plott C."/>
            <person name="Barry K."/>
            <person name="Rajasekar S."/>
            <person name="Grimwood J."/>
            <person name="Han X."/>
            <person name="Sun S."/>
            <person name="Hou Z."/>
            <person name="He W."/>
            <person name="Dai G."/>
            <person name="Sun C."/>
            <person name="Schmutz J."/>
            <person name="Leebens-Mack J.H."/>
            <person name="Li F.W."/>
            <person name="Wang L."/>
        </authorList>
    </citation>
    <scope>NUCLEOTIDE SEQUENCE [LARGE SCALE GENOMIC DNA]</scope>
    <source>
        <strain evidence="2">cv. PW_Plant_1</strain>
    </source>
</reference>
<comment type="caution">
    <text evidence="1">The sequence shown here is derived from an EMBL/GenBank/DDBJ whole genome shotgun (WGS) entry which is preliminary data.</text>
</comment>
<protein>
    <submittedName>
        <fullName evidence="1">Uncharacterized protein</fullName>
    </submittedName>
</protein>
<keyword evidence="2" id="KW-1185">Reference proteome</keyword>
<gene>
    <name evidence="1" type="ORF">O6H91_15G005900</name>
</gene>
<evidence type="ECO:0000313" key="2">
    <source>
        <dbReference type="Proteomes" id="UP001162992"/>
    </source>
</evidence>